<dbReference type="InterPro" id="IPR004226">
    <property type="entry name" value="TBCA"/>
</dbReference>
<dbReference type="SUPFAM" id="SSF46988">
    <property type="entry name" value="Tubulin chaperone cofactor A"/>
    <property type="match status" value="1"/>
</dbReference>
<proteinExistence type="inferred from homology"/>
<comment type="subcellular location">
    <subcellularLocation>
        <location evidence="2 9">Cytoplasm</location>
        <location evidence="2 9">Cytoskeleton</location>
    </subcellularLocation>
</comment>
<keyword evidence="5 9" id="KW-0963">Cytoplasm</keyword>
<reference evidence="10 11" key="1">
    <citation type="submission" date="2016-01" db="EMBL/GenBank/DDBJ databases">
        <title>Genome sequence of the yeast Holleya sinecauda.</title>
        <authorList>
            <person name="Dietrich F.S."/>
        </authorList>
    </citation>
    <scope>NUCLEOTIDE SEQUENCE [LARGE SCALE GENOMIC DNA]</scope>
    <source>
        <strain evidence="10 11">ATCC 58844</strain>
    </source>
</reference>
<evidence type="ECO:0000256" key="2">
    <source>
        <dbReference type="ARBA" id="ARBA00004245"/>
    </source>
</evidence>
<comment type="similarity">
    <text evidence="3 9">Belongs to the TBCA family.</text>
</comment>
<comment type="function">
    <text evidence="1">Tubulin-folding protein; involved in the early step of the tubulin folding pathway.</text>
</comment>
<dbReference type="GO" id="GO:0007023">
    <property type="term" value="P:post-chaperonin tubulin folding pathway"/>
    <property type="evidence" value="ECO:0007669"/>
    <property type="project" value="UniProtKB-UniRule"/>
</dbReference>
<dbReference type="GO" id="GO:0005874">
    <property type="term" value="C:microtubule"/>
    <property type="evidence" value="ECO:0007669"/>
    <property type="project" value="UniProtKB-KW"/>
</dbReference>
<dbReference type="PANTHER" id="PTHR21500:SF0">
    <property type="entry name" value="TUBULIN-SPECIFIC CHAPERONE A"/>
    <property type="match status" value="1"/>
</dbReference>
<keyword evidence="11" id="KW-1185">Reference proteome</keyword>
<dbReference type="OrthoDB" id="296187at2759"/>
<keyword evidence="7 9" id="KW-0143">Chaperone</keyword>
<evidence type="ECO:0000313" key="10">
    <source>
        <dbReference type="EMBL" id="AMD18590.1"/>
    </source>
</evidence>
<accession>A0A109UW26</accession>
<dbReference type="InterPro" id="IPR036126">
    <property type="entry name" value="TBCA_sf"/>
</dbReference>
<dbReference type="PANTHER" id="PTHR21500">
    <property type="entry name" value="TUBULIN-SPECIFIC CHAPERONE A"/>
    <property type="match status" value="1"/>
</dbReference>
<dbReference type="AlphaFoldDB" id="A0A109UW26"/>
<dbReference type="FunFam" id="1.20.58.90:FF:000010">
    <property type="entry name" value="Tubulin-specific chaperone A"/>
    <property type="match status" value="1"/>
</dbReference>
<organism evidence="10 11">
    <name type="scientific">Eremothecium sinecaudum</name>
    <dbReference type="NCBI Taxonomy" id="45286"/>
    <lineage>
        <taxon>Eukaryota</taxon>
        <taxon>Fungi</taxon>
        <taxon>Dikarya</taxon>
        <taxon>Ascomycota</taxon>
        <taxon>Saccharomycotina</taxon>
        <taxon>Saccharomycetes</taxon>
        <taxon>Saccharomycetales</taxon>
        <taxon>Saccharomycetaceae</taxon>
        <taxon>Eremothecium</taxon>
    </lineage>
</organism>
<dbReference type="GO" id="GO:0048487">
    <property type="term" value="F:beta-tubulin binding"/>
    <property type="evidence" value="ECO:0007669"/>
    <property type="project" value="InterPro"/>
</dbReference>
<keyword evidence="8 9" id="KW-0206">Cytoskeleton</keyword>
<dbReference type="STRING" id="45286.A0A109UW26"/>
<gene>
    <name evidence="10" type="ORF">AW171_hschr298</name>
</gene>
<evidence type="ECO:0000256" key="1">
    <source>
        <dbReference type="ARBA" id="ARBA00003046"/>
    </source>
</evidence>
<evidence type="ECO:0000313" key="11">
    <source>
        <dbReference type="Proteomes" id="UP000243052"/>
    </source>
</evidence>
<evidence type="ECO:0000256" key="3">
    <source>
        <dbReference type="ARBA" id="ARBA00006806"/>
    </source>
</evidence>
<dbReference type="GO" id="GO:0005829">
    <property type="term" value="C:cytosol"/>
    <property type="evidence" value="ECO:0007669"/>
    <property type="project" value="TreeGrafter"/>
</dbReference>
<dbReference type="GeneID" id="28722638"/>
<evidence type="ECO:0000256" key="7">
    <source>
        <dbReference type="ARBA" id="ARBA00023186"/>
    </source>
</evidence>
<dbReference type="Pfam" id="PF02970">
    <property type="entry name" value="TBCA"/>
    <property type="match status" value="1"/>
</dbReference>
<evidence type="ECO:0000256" key="5">
    <source>
        <dbReference type="ARBA" id="ARBA00022490"/>
    </source>
</evidence>
<name>A0A109UW26_9SACH</name>
<evidence type="ECO:0000256" key="9">
    <source>
        <dbReference type="RuleBase" id="RU364030"/>
    </source>
</evidence>
<evidence type="ECO:0000256" key="6">
    <source>
        <dbReference type="ARBA" id="ARBA00022701"/>
    </source>
</evidence>
<dbReference type="GO" id="GO:0007021">
    <property type="term" value="P:tubulin complex assembly"/>
    <property type="evidence" value="ECO:0007669"/>
    <property type="project" value="UniProtKB-UniRule"/>
</dbReference>
<protein>
    <recommendedName>
        <fullName evidence="4 9">Tubulin-specific chaperone A</fullName>
    </recommendedName>
</protein>
<dbReference type="EMBL" id="CP014242">
    <property type="protein sequence ID" value="AMD18590.1"/>
    <property type="molecule type" value="Genomic_DNA"/>
</dbReference>
<evidence type="ECO:0000256" key="8">
    <source>
        <dbReference type="ARBA" id="ARBA00023212"/>
    </source>
</evidence>
<sequence length="109" mass="12950">MAPTQLEIKVRALQRLVKEEKYYINELEEQKAHIERLKQDPQIDQYDLKKQVEVMEDTKRLLPKFYEKVEQFFADLSNFVKEYQGEEDLTEAKKALESAKVVLDKNKSA</sequence>
<comment type="subunit">
    <text evidence="9">Supercomplex made of cofactors A to E. Cofactors A and D function by capturing and stabilizing tubulin in a quasi-native conformation. Cofactor E binds to the cofactor D-tubulin complex; interaction with cofactor C then causes the release of tubulin polypeptides that are committed to the native state.</text>
</comment>
<dbReference type="Gene3D" id="1.20.58.90">
    <property type="match status" value="1"/>
</dbReference>
<keyword evidence="6 9" id="KW-0493">Microtubule</keyword>
<evidence type="ECO:0000256" key="4">
    <source>
        <dbReference type="ARBA" id="ARBA00015002"/>
    </source>
</evidence>
<dbReference type="Proteomes" id="UP000243052">
    <property type="component" value="Chromosome ii"/>
</dbReference>
<dbReference type="RefSeq" id="XP_017985586.1">
    <property type="nucleotide sequence ID" value="XM_018130318.1"/>
</dbReference>